<dbReference type="InParanoid" id="E9H238"/>
<sequence length="80" mass="8832">MHGIHIIHYAKGLKAPNLERKVANFVLTADGISASCLQLAFCEVVVSGEADQELDPDESSPILKMAWYLGMKEREEEAES</sequence>
<dbReference type="Proteomes" id="UP000000305">
    <property type="component" value="Unassembled WGS sequence"/>
</dbReference>
<gene>
    <name evidence="1" type="ORF">DAPPUDRAFT_252157</name>
</gene>
<evidence type="ECO:0000313" key="2">
    <source>
        <dbReference type="Proteomes" id="UP000000305"/>
    </source>
</evidence>
<name>E9H238_DAPPU</name>
<proteinExistence type="predicted"/>
<dbReference type="AlphaFoldDB" id="E9H238"/>
<dbReference type="EMBL" id="GL732585">
    <property type="protein sequence ID" value="EFX74205.1"/>
    <property type="molecule type" value="Genomic_DNA"/>
</dbReference>
<dbReference type="HOGENOM" id="CLU_2592214_0_0_1"/>
<accession>E9H238</accession>
<dbReference type="KEGG" id="dpx:DAPPUDRAFT_252157"/>
<keyword evidence="2" id="KW-1185">Reference proteome</keyword>
<protein>
    <submittedName>
        <fullName evidence="1">Uncharacterized protein</fullName>
    </submittedName>
</protein>
<reference evidence="1 2" key="1">
    <citation type="journal article" date="2011" name="Science">
        <title>The ecoresponsive genome of Daphnia pulex.</title>
        <authorList>
            <person name="Colbourne J.K."/>
            <person name="Pfrender M.E."/>
            <person name="Gilbert D."/>
            <person name="Thomas W.K."/>
            <person name="Tucker A."/>
            <person name="Oakley T.H."/>
            <person name="Tokishita S."/>
            <person name="Aerts A."/>
            <person name="Arnold G.J."/>
            <person name="Basu M.K."/>
            <person name="Bauer D.J."/>
            <person name="Caceres C.E."/>
            <person name="Carmel L."/>
            <person name="Casola C."/>
            <person name="Choi J.H."/>
            <person name="Detter J.C."/>
            <person name="Dong Q."/>
            <person name="Dusheyko S."/>
            <person name="Eads B.D."/>
            <person name="Frohlich T."/>
            <person name="Geiler-Samerotte K.A."/>
            <person name="Gerlach D."/>
            <person name="Hatcher P."/>
            <person name="Jogdeo S."/>
            <person name="Krijgsveld J."/>
            <person name="Kriventseva E.V."/>
            <person name="Kultz D."/>
            <person name="Laforsch C."/>
            <person name="Lindquist E."/>
            <person name="Lopez J."/>
            <person name="Manak J.R."/>
            <person name="Muller J."/>
            <person name="Pangilinan J."/>
            <person name="Patwardhan R.P."/>
            <person name="Pitluck S."/>
            <person name="Pritham E.J."/>
            <person name="Rechtsteiner A."/>
            <person name="Rho M."/>
            <person name="Rogozin I.B."/>
            <person name="Sakarya O."/>
            <person name="Salamov A."/>
            <person name="Schaack S."/>
            <person name="Shapiro H."/>
            <person name="Shiga Y."/>
            <person name="Skalitzky C."/>
            <person name="Smith Z."/>
            <person name="Souvorov A."/>
            <person name="Sung W."/>
            <person name="Tang Z."/>
            <person name="Tsuchiya D."/>
            <person name="Tu H."/>
            <person name="Vos H."/>
            <person name="Wang M."/>
            <person name="Wolf Y.I."/>
            <person name="Yamagata H."/>
            <person name="Yamada T."/>
            <person name="Ye Y."/>
            <person name="Shaw J.R."/>
            <person name="Andrews J."/>
            <person name="Crease T.J."/>
            <person name="Tang H."/>
            <person name="Lucas S.M."/>
            <person name="Robertson H.M."/>
            <person name="Bork P."/>
            <person name="Koonin E.V."/>
            <person name="Zdobnov E.M."/>
            <person name="Grigoriev I.V."/>
            <person name="Lynch M."/>
            <person name="Boore J.L."/>
        </authorList>
    </citation>
    <scope>NUCLEOTIDE SEQUENCE [LARGE SCALE GENOMIC DNA]</scope>
</reference>
<organism evidence="1 2">
    <name type="scientific">Daphnia pulex</name>
    <name type="common">Water flea</name>
    <dbReference type="NCBI Taxonomy" id="6669"/>
    <lineage>
        <taxon>Eukaryota</taxon>
        <taxon>Metazoa</taxon>
        <taxon>Ecdysozoa</taxon>
        <taxon>Arthropoda</taxon>
        <taxon>Crustacea</taxon>
        <taxon>Branchiopoda</taxon>
        <taxon>Diplostraca</taxon>
        <taxon>Cladocera</taxon>
        <taxon>Anomopoda</taxon>
        <taxon>Daphniidae</taxon>
        <taxon>Daphnia</taxon>
    </lineage>
</organism>
<evidence type="ECO:0000313" key="1">
    <source>
        <dbReference type="EMBL" id="EFX74205.1"/>
    </source>
</evidence>